<comment type="caution">
    <text evidence="2">The sequence shown here is derived from an EMBL/GenBank/DDBJ whole genome shotgun (WGS) entry which is preliminary data.</text>
</comment>
<keyword evidence="1" id="KW-0732">Signal</keyword>
<sequence>MKTKLCAIAVLMPALFLSACGEQSAPAAAPPVASTDAAAPAAMPEATTSMSATDVRVADDAASVTTCNLETVNGTMFEGDTPSVSRAEPVSIVGWLIDEPARIVPTEVKLRLQSADGAQAWEQAVTQWGDRSDIATAKGNEFLASGFNADLSVAAIPAGEYAIYLAFATPEGERVCGFGRRLVLTE</sequence>
<evidence type="ECO:0000313" key="3">
    <source>
        <dbReference type="Proteomes" id="UP001499959"/>
    </source>
</evidence>
<keyword evidence="3" id="KW-1185">Reference proteome</keyword>
<protein>
    <recommendedName>
        <fullName evidence="4">DUF4625 domain-containing protein</fullName>
    </recommendedName>
</protein>
<feature type="chain" id="PRO_5046689380" description="DUF4625 domain-containing protein" evidence="1">
    <location>
        <begin position="20"/>
        <end position="186"/>
    </location>
</feature>
<dbReference type="EMBL" id="BAABJE010000002">
    <property type="protein sequence ID" value="GAA4788267.1"/>
    <property type="molecule type" value="Genomic_DNA"/>
</dbReference>
<gene>
    <name evidence="2" type="ORF">GCM10023307_11780</name>
</gene>
<accession>A0ABP9AZR6</accession>
<evidence type="ECO:0000313" key="2">
    <source>
        <dbReference type="EMBL" id="GAA4788267.1"/>
    </source>
</evidence>
<organism evidence="2 3">
    <name type="scientific">Lysobacter hankyongensis</name>
    <dbReference type="NCBI Taxonomy" id="1176535"/>
    <lineage>
        <taxon>Bacteria</taxon>
        <taxon>Pseudomonadati</taxon>
        <taxon>Pseudomonadota</taxon>
        <taxon>Gammaproteobacteria</taxon>
        <taxon>Lysobacterales</taxon>
        <taxon>Lysobacteraceae</taxon>
        <taxon>Lysobacter</taxon>
    </lineage>
</organism>
<proteinExistence type="predicted"/>
<reference evidence="3" key="1">
    <citation type="journal article" date="2019" name="Int. J. Syst. Evol. Microbiol.">
        <title>The Global Catalogue of Microorganisms (GCM) 10K type strain sequencing project: providing services to taxonomists for standard genome sequencing and annotation.</title>
        <authorList>
            <consortium name="The Broad Institute Genomics Platform"/>
            <consortium name="The Broad Institute Genome Sequencing Center for Infectious Disease"/>
            <person name="Wu L."/>
            <person name="Ma J."/>
        </authorList>
    </citation>
    <scope>NUCLEOTIDE SEQUENCE [LARGE SCALE GENOMIC DNA]</scope>
    <source>
        <strain evidence="3">JCM 18204</strain>
    </source>
</reference>
<dbReference type="RefSeq" id="WP_345302372.1">
    <property type="nucleotide sequence ID" value="NZ_BAABJE010000002.1"/>
</dbReference>
<evidence type="ECO:0008006" key="4">
    <source>
        <dbReference type="Google" id="ProtNLM"/>
    </source>
</evidence>
<feature type="signal peptide" evidence="1">
    <location>
        <begin position="1"/>
        <end position="19"/>
    </location>
</feature>
<dbReference type="PROSITE" id="PS51257">
    <property type="entry name" value="PROKAR_LIPOPROTEIN"/>
    <property type="match status" value="1"/>
</dbReference>
<evidence type="ECO:0000256" key="1">
    <source>
        <dbReference type="SAM" id="SignalP"/>
    </source>
</evidence>
<name>A0ABP9AZR6_9GAMM</name>
<dbReference type="Proteomes" id="UP001499959">
    <property type="component" value="Unassembled WGS sequence"/>
</dbReference>